<keyword evidence="1" id="KW-1133">Transmembrane helix</keyword>
<evidence type="ECO:0000313" key="3">
    <source>
        <dbReference type="Proteomes" id="UP000282060"/>
    </source>
</evidence>
<proteinExistence type="predicted"/>
<organism evidence="2 3">
    <name type="scientific">Shewanella atlantica</name>
    <dbReference type="NCBI Taxonomy" id="271099"/>
    <lineage>
        <taxon>Bacteria</taxon>
        <taxon>Pseudomonadati</taxon>
        <taxon>Pseudomonadota</taxon>
        <taxon>Gammaproteobacteria</taxon>
        <taxon>Alteromonadales</taxon>
        <taxon>Shewanellaceae</taxon>
        <taxon>Shewanella</taxon>
    </lineage>
</organism>
<sequence>MLYLFAAETLLFTHVLVVGFVIFGLLLILAGKLFSWSWVRNPWFRVAHITSLAVVVFQSWVGVICPLTSWEMALRSKAGDTVYAGSFVSHWLTEILYYQAPEWVFIVSYTTFGLLVLACWFWVRPRSFTTRGNHVPPK</sequence>
<feature type="transmembrane region" description="Helical" evidence="1">
    <location>
        <begin position="12"/>
        <end position="34"/>
    </location>
</feature>
<comment type="caution">
    <text evidence="2">The sequence shown here is derived from an EMBL/GenBank/DDBJ whole genome shotgun (WGS) entry which is preliminary data.</text>
</comment>
<feature type="transmembrane region" description="Helical" evidence="1">
    <location>
        <begin position="46"/>
        <end position="70"/>
    </location>
</feature>
<dbReference type="Pfam" id="PF10861">
    <property type="entry name" value="DUF2784"/>
    <property type="match status" value="1"/>
</dbReference>
<dbReference type="EMBL" id="RXNV01000004">
    <property type="protein sequence ID" value="RTR32000.1"/>
    <property type="molecule type" value="Genomic_DNA"/>
</dbReference>
<evidence type="ECO:0000256" key="1">
    <source>
        <dbReference type="SAM" id="Phobius"/>
    </source>
</evidence>
<protein>
    <submittedName>
        <fullName evidence="2">DUF2784 domain-containing protein</fullName>
    </submittedName>
</protein>
<dbReference type="InterPro" id="IPR021218">
    <property type="entry name" value="DUF2784"/>
</dbReference>
<feature type="transmembrane region" description="Helical" evidence="1">
    <location>
        <begin position="103"/>
        <end position="123"/>
    </location>
</feature>
<accession>A0A3S0KJM2</accession>
<keyword evidence="3" id="KW-1185">Reference proteome</keyword>
<dbReference type="Proteomes" id="UP000282060">
    <property type="component" value="Unassembled WGS sequence"/>
</dbReference>
<dbReference type="OrthoDB" id="370375at2"/>
<keyword evidence="1" id="KW-0472">Membrane</keyword>
<keyword evidence="1" id="KW-0812">Transmembrane</keyword>
<evidence type="ECO:0000313" key="2">
    <source>
        <dbReference type="EMBL" id="RTR32000.1"/>
    </source>
</evidence>
<reference evidence="2 3" key="1">
    <citation type="submission" date="2018-12" db="EMBL/GenBank/DDBJ databases">
        <authorList>
            <person name="Yu L."/>
        </authorList>
    </citation>
    <scope>NUCLEOTIDE SEQUENCE [LARGE SCALE GENOMIC DNA]</scope>
    <source>
        <strain evidence="2 3">HAW-EB5</strain>
    </source>
</reference>
<name>A0A3S0KJM2_9GAMM</name>
<dbReference type="AlphaFoldDB" id="A0A3S0KJM2"/>
<gene>
    <name evidence="2" type="ORF">EKG39_11235</name>
</gene>